<dbReference type="RefSeq" id="WP_167375585.1">
    <property type="nucleotide sequence ID" value="NZ_MOEC01000055.1"/>
</dbReference>
<accession>A0A1J6HUS6</accession>
<dbReference type="AlphaFoldDB" id="A0A1J6HUS6"/>
<protein>
    <submittedName>
        <fullName evidence="1">Uncharacterized protein</fullName>
    </submittedName>
</protein>
<evidence type="ECO:0000313" key="1">
    <source>
        <dbReference type="EMBL" id="OIS90370.1"/>
    </source>
</evidence>
<comment type="caution">
    <text evidence="1">The sequence shown here is derived from an EMBL/GenBank/DDBJ whole genome shotgun (WGS) entry which is preliminary data.</text>
</comment>
<organism evidence="1 2">
    <name type="scientific">Brucella cytisi</name>
    <dbReference type="NCBI Taxonomy" id="407152"/>
    <lineage>
        <taxon>Bacteria</taxon>
        <taxon>Pseudomonadati</taxon>
        <taxon>Pseudomonadota</taxon>
        <taxon>Alphaproteobacteria</taxon>
        <taxon>Hyphomicrobiales</taxon>
        <taxon>Brucellaceae</taxon>
        <taxon>Brucella/Ochrobactrum group</taxon>
        <taxon>Brucella</taxon>
    </lineage>
</organism>
<dbReference type="Proteomes" id="UP000182985">
    <property type="component" value="Unassembled WGS sequence"/>
</dbReference>
<dbReference type="Gene3D" id="3.40.630.10">
    <property type="entry name" value="Zn peptidases"/>
    <property type="match status" value="1"/>
</dbReference>
<name>A0A1J6HUS6_9HYPH</name>
<keyword evidence="2" id="KW-1185">Reference proteome</keyword>
<dbReference type="EMBL" id="MOEC01000055">
    <property type="protein sequence ID" value="OIS90370.1"/>
    <property type="molecule type" value="Genomic_DNA"/>
</dbReference>
<reference evidence="1 2" key="1">
    <citation type="submission" date="2016-10" db="EMBL/GenBank/DDBJ databases">
        <title>The Draft Genome Sequence of the Potato Rhizosphere Bacteria Ochrobactrum sp. IPA7.2.</title>
        <authorList>
            <person name="Gogoleva N.E."/>
            <person name="Khlopko Y.A."/>
            <person name="Burygin G.L."/>
            <person name="Plotnikov A.O."/>
        </authorList>
    </citation>
    <scope>NUCLEOTIDE SEQUENCE [LARGE SCALE GENOMIC DNA]</scope>
    <source>
        <strain evidence="1 2">IPA7.2</strain>
    </source>
</reference>
<gene>
    <name evidence="1" type="ORF">BLA27_27005</name>
</gene>
<evidence type="ECO:0000313" key="2">
    <source>
        <dbReference type="Proteomes" id="UP000182985"/>
    </source>
</evidence>
<sequence>MFNRIETNLPQTMIGEDFAFMPEDRSGCYDWFSNGPDGNGRILHSAWFDFNDEVLQPFGASCFASSVEVRRNQYFMRARFQGTKHTSLSRFPIPALGQNQIRSCPGANTNAMSSGKPDNRVVNVVDLKSSYLGSCEPDGQRSYSVVQVLQPGRPASRAPLD</sequence>
<proteinExistence type="predicted"/>